<dbReference type="InterPro" id="IPR003115">
    <property type="entry name" value="ParB_N"/>
</dbReference>
<dbReference type="HOGENOM" id="CLU_024927_0_0_9"/>
<dbReference type="InterPro" id="IPR015840">
    <property type="entry name" value="DNA_MeTrfase_ParB"/>
</dbReference>
<dbReference type="PIRSF" id="PIRSF036758">
    <property type="entry name" value="Aden_M_ParB"/>
    <property type="match status" value="1"/>
</dbReference>
<evidence type="ECO:0000313" key="6">
    <source>
        <dbReference type="EMBL" id="AGL03639.1"/>
    </source>
</evidence>
<dbReference type="EC" id="2.1.1.-" evidence="4"/>
<dbReference type="eggNOG" id="COG0863">
    <property type="taxonomic scope" value="Bacteria"/>
</dbReference>
<dbReference type="GO" id="GO:0032259">
    <property type="term" value="P:methylation"/>
    <property type="evidence" value="ECO:0007669"/>
    <property type="project" value="UniProtKB-KW"/>
</dbReference>
<dbReference type="RefSeq" id="WP_015618023.1">
    <property type="nucleotide sequence ID" value="NC_021184.1"/>
</dbReference>
<name>R4KLT3_9FIRM</name>
<dbReference type="SUPFAM" id="SSF110849">
    <property type="entry name" value="ParB/Sulfiredoxin"/>
    <property type="match status" value="1"/>
</dbReference>
<dbReference type="Gene3D" id="3.40.50.150">
    <property type="entry name" value="Vaccinia Virus protein VP39"/>
    <property type="match status" value="1"/>
</dbReference>
<evidence type="ECO:0000256" key="3">
    <source>
        <dbReference type="ARBA" id="ARBA00022747"/>
    </source>
</evidence>
<dbReference type="SMART" id="SM00470">
    <property type="entry name" value="ParB"/>
    <property type="match status" value="1"/>
</dbReference>
<dbReference type="InterPro" id="IPR001091">
    <property type="entry name" value="RM_Methyltransferase"/>
</dbReference>
<keyword evidence="3" id="KW-0680">Restriction system</keyword>
<accession>R4KLT3</accession>
<sequence length="407" mass="46425">MEIQRLPLEKLNPAKYNPRKDLKPGDPEYEKLKKSIETFGYVEPIVWNKRTGQIVGGHQRFKVLQHQGETEIECVVVDLDEQREKALNITLNKVTGEWDLPKLADLISELDNGIFDISLTGFDAAEIEDLFSKVHDKDVKEDDFDVDGALKEPVISKPGDLWLLGRHRLLCGDSTKAQTYEKLMDGKKANLIVSDLPYNVDYEGTAGKIKNDNMGDREFYEFLLKAATNMYENVVDGGVVYIFHADRETVNFRTAFRDAGFFCHQTCIWVKNAPVLSRCDYLYAHEPILYLWKPTAGHKFYGDRKHRTVWNFDRPAKSKLHPTTKPVALCAYPIQNSSAPNGIVLDPFSGSFSTGIACEQLDRICYATELEERFVDVGVKRYIEHIGSDSDVYLIRDGQKIRYADLL</sequence>
<comment type="similarity">
    <text evidence="4">Belongs to the N(4)/N(6)-methyltransferase family.</text>
</comment>
<dbReference type="SUPFAM" id="SSF53335">
    <property type="entry name" value="S-adenosyl-L-methionine-dependent methyltransferases"/>
    <property type="match status" value="1"/>
</dbReference>
<evidence type="ECO:0000256" key="2">
    <source>
        <dbReference type="ARBA" id="ARBA00022679"/>
    </source>
</evidence>
<dbReference type="CDD" id="cd16401">
    <property type="entry name" value="ParB_N_like_MT"/>
    <property type="match status" value="1"/>
</dbReference>
<reference evidence="6 7" key="1">
    <citation type="submission" date="2012-01" db="EMBL/GenBank/DDBJ databases">
        <title>Complete sequence of Desulfotomaculum gibsoniae DSM 7213.</title>
        <authorList>
            <consortium name="US DOE Joint Genome Institute"/>
            <person name="Lucas S."/>
            <person name="Han J."/>
            <person name="Lapidus A."/>
            <person name="Cheng J.-F."/>
            <person name="Goodwin L."/>
            <person name="Pitluck S."/>
            <person name="Peters L."/>
            <person name="Ovchinnikova G."/>
            <person name="Teshima H."/>
            <person name="Detter J.C."/>
            <person name="Han C."/>
            <person name="Tapia R."/>
            <person name="Land M."/>
            <person name="Hauser L."/>
            <person name="Kyrpides N."/>
            <person name="Ivanova N."/>
            <person name="Pagani I."/>
            <person name="Parshina S."/>
            <person name="Plugge C."/>
            <person name="Muyzer G."/>
            <person name="Kuever J."/>
            <person name="Ivanova A."/>
            <person name="Nazina T."/>
            <person name="Klenk H.-P."/>
            <person name="Brambilla E."/>
            <person name="Spring S."/>
            <person name="Stams A.F."/>
            <person name="Woyke T."/>
        </authorList>
    </citation>
    <scope>NUCLEOTIDE SEQUENCE [LARGE SCALE GENOMIC DNA]</scope>
    <source>
        <strain evidence="6 7">DSM 7213</strain>
    </source>
</reference>
<protein>
    <recommendedName>
        <fullName evidence="4">Methyltransferase</fullName>
        <ecNumber evidence="4">2.1.1.-</ecNumber>
    </recommendedName>
</protein>
<dbReference type="InterPro" id="IPR002941">
    <property type="entry name" value="DNA_methylase_N4/N6"/>
</dbReference>
<dbReference type="Proteomes" id="UP000013520">
    <property type="component" value="Chromosome"/>
</dbReference>
<dbReference type="EMBL" id="CP003273">
    <property type="protein sequence ID" value="AGL03639.1"/>
    <property type="molecule type" value="Genomic_DNA"/>
</dbReference>
<dbReference type="InterPro" id="IPR036086">
    <property type="entry name" value="ParB/Sulfiredoxin_sf"/>
</dbReference>
<dbReference type="Gene3D" id="3.90.1530.10">
    <property type="entry name" value="Conserved hypothetical protein from pyrococcus furiosus pfu- 392566-001, ParB domain"/>
    <property type="match status" value="1"/>
</dbReference>
<feature type="domain" description="ParB-like N-terminal" evidence="5">
    <location>
        <begin position="4"/>
        <end position="93"/>
    </location>
</feature>
<evidence type="ECO:0000313" key="7">
    <source>
        <dbReference type="Proteomes" id="UP000013520"/>
    </source>
</evidence>
<dbReference type="Pfam" id="PF01555">
    <property type="entry name" value="N6_N4_Mtase"/>
    <property type="match status" value="1"/>
</dbReference>
<evidence type="ECO:0000259" key="5">
    <source>
        <dbReference type="SMART" id="SM00470"/>
    </source>
</evidence>
<organism evidence="6 7">
    <name type="scientific">Desulfoscipio gibsoniae DSM 7213</name>
    <dbReference type="NCBI Taxonomy" id="767817"/>
    <lineage>
        <taxon>Bacteria</taxon>
        <taxon>Bacillati</taxon>
        <taxon>Bacillota</taxon>
        <taxon>Clostridia</taxon>
        <taxon>Eubacteriales</taxon>
        <taxon>Desulfallaceae</taxon>
        <taxon>Desulfoscipio</taxon>
    </lineage>
</organism>
<dbReference type="STRING" id="767817.Desgi_4397"/>
<dbReference type="eggNOG" id="COG1475">
    <property type="taxonomic scope" value="Bacteria"/>
</dbReference>
<keyword evidence="1 6" id="KW-0489">Methyltransferase</keyword>
<evidence type="ECO:0000256" key="1">
    <source>
        <dbReference type="ARBA" id="ARBA00022603"/>
    </source>
</evidence>
<dbReference type="GO" id="GO:0009307">
    <property type="term" value="P:DNA restriction-modification system"/>
    <property type="evidence" value="ECO:0007669"/>
    <property type="project" value="UniProtKB-KW"/>
</dbReference>
<dbReference type="REBASE" id="64852">
    <property type="entry name" value="M2.Dgi7213ORF4396P"/>
</dbReference>
<dbReference type="OrthoDB" id="9773571at2"/>
<gene>
    <name evidence="6" type="ORF">Desgi_4397</name>
</gene>
<keyword evidence="7" id="KW-1185">Reference proteome</keyword>
<dbReference type="KEGG" id="dgi:Desgi_4397"/>
<proteinExistence type="inferred from homology"/>
<dbReference type="AlphaFoldDB" id="R4KLT3"/>
<dbReference type="GO" id="GO:0008170">
    <property type="term" value="F:N-methyltransferase activity"/>
    <property type="evidence" value="ECO:0007669"/>
    <property type="project" value="InterPro"/>
</dbReference>
<evidence type="ECO:0000256" key="4">
    <source>
        <dbReference type="RuleBase" id="RU362026"/>
    </source>
</evidence>
<dbReference type="InterPro" id="IPR029063">
    <property type="entry name" value="SAM-dependent_MTases_sf"/>
</dbReference>
<dbReference type="Pfam" id="PF02195">
    <property type="entry name" value="ParB_N"/>
    <property type="match status" value="1"/>
</dbReference>
<keyword evidence="2" id="KW-0808">Transferase</keyword>
<dbReference type="GO" id="GO:0003677">
    <property type="term" value="F:DNA binding"/>
    <property type="evidence" value="ECO:0007669"/>
    <property type="project" value="InterPro"/>
</dbReference>
<dbReference type="PRINTS" id="PR00508">
    <property type="entry name" value="S21N4MTFRASE"/>
</dbReference>